<evidence type="ECO:0000313" key="1">
    <source>
        <dbReference type="EMBL" id="MDQ0381021.1"/>
    </source>
</evidence>
<dbReference type="Proteomes" id="UP001229651">
    <property type="component" value="Unassembled WGS sequence"/>
</dbReference>
<sequence length="88" mass="9676">MRLVVSRFPLLSDARDVPAVFGPWQMIRTSPDRVRGDTAYSSPAIRGHLRARHHRGDPPSQLTRPGTANAAVVLHAVISWIKALSDTP</sequence>
<evidence type="ECO:0000313" key="2">
    <source>
        <dbReference type="Proteomes" id="UP001229651"/>
    </source>
</evidence>
<evidence type="ECO:0008006" key="3">
    <source>
        <dbReference type="Google" id="ProtNLM"/>
    </source>
</evidence>
<gene>
    <name evidence="1" type="ORF">FB470_005015</name>
</gene>
<proteinExistence type="predicted"/>
<protein>
    <recommendedName>
        <fullName evidence="3">Transposase DDE domain-containing protein</fullName>
    </recommendedName>
</protein>
<dbReference type="EMBL" id="JAUSUT010000001">
    <property type="protein sequence ID" value="MDQ0381021.1"/>
    <property type="molecule type" value="Genomic_DNA"/>
</dbReference>
<keyword evidence="2" id="KW-1185">Reference proteome</keyword>
<organism evidence="1 2">
    <name type="scientific">Amycolatopsis thermophila</name>
    <dbReference type="NCBI Taxonomy" id="206084"/>
    <lineage>
        <taxon>Bacteria</taxon>
        <taxon>Bacillati</taxon>
        <taxon>Actinomycetota</taxon>
        <taxon>Actinomycetes</taxon>
        <taxon>Pseudonocardiales</taxon>
        <taxon>Pseudonocardiaceae</taxon>
        <taxon>Amycolatopsis</taxon>
    </lineage>
</organism>
<reference evidence="1 2" key="1">
    <citation type="submission" date="2023-07" db="EMBL/GenBank/DDBJ databases">
        <title>Sequencing the genomes of 1000 actinobacteria strains.</title>
        <authorList>
            <person name="Klenk H.-P."/>
        </authorList>
    </citation>
    <scope>NUCLEOTIDE SEQUENCE [LARGE SCALE GENOMIC DNA]</scope>
    <source>
        <strain evidence="1 2">DSM 45805</strain>
    </source>
</reference>
<dbReference type="RefSeq" id="WP_306995369.1">
    <property type="nucleotide sequence ID" value="NZ_JAUSUT010000001.1"/>
</dbReference>
<accession>A0ABU0F1I4</accession>
<comment type="caution">
    <text evidence="1">The sequence shown here is derived from an EMBL/GenBank/DDBJ whole genome shotgun (WGS) entry which is preliminary data.</text>
</comment>
<name>A0ABU0F1I4_9PSEU</name>